<keyword evidence="3" id="KW-0444">Lipid biosynthesis</keyword>
<evidence type="ECO:0000256" key="4">
    <source>
        <dbReference type="ARBA" id="ARBA00022679"/>
    </source>
</evidence>
<comment type="similarity">
    <text evidence="2">Belongs to the diacylglycerol/lipid kinase family.</text>
</comment>
<evidence type="ECO:0000256" key="8">
    <source>
        <dbReference type="ARBA" id="ARBA00022840"/>
    </source>
</evidence>
<evidence type="ECO:0000256" key="2">
    <source>
        <dbReference type="ARBA" id="ARBA00005983"/>
    </source>
</evidence>
<feature type="domain" description="DAGKc" evidence="13">
    <location>
        <begin position="1"/>
        <end position="128"/>
    </location>
</feature>
<evidence type="ECO:0000313" key="15">
    <source>
        <dbReference type="Proteomes" id="UP001596413"/>
    </source>
</evidence>
<gene>
    <name evidence="14" type="ORF">ACFQLX_04820</name>
</gene>
<dbReference type="InterPro" id="IPR005218">
    <property type="entry name" value="Diacylglycerol/lipid_kinase"/>
</dbReference>
<dbReference type="NCBIfam" id="TIGR00147">
    <property type="entry name" value="YegS/Rv2252/BmrU family lipid kinase"/>
    <property type="match status" value="1"/>
</dbReference>
<dbReference type="PANTHER" id="PTHR12358">
    <property type="entry name" value="SPHINGOSINE KINASE"/>
    <property type="match status" value="1"/>
</dbReference>
<dbReference type="InterPro" id="IPR001206">
    <property type="entry name" value="Diacylglycerol_kinase_cat_dom"/>
</dbReference>
<dbReference type="Gene3D" id="3.40.50.10330">
    <property type="entry name" value="Probable inorganic polyphosphate/atp-NAD kinase, domain 1"/>
    <property type="match status" value="1"/>
</dbReference>
<dbReference type="SMART" id="SM00046">
    <property type="entry name" value="DAGKc"/>
    <property type="match status" value="1"/>
</dbReference>
<keyword evidence="5" id="KW-0479">Metal-binding</keyword>
<protein>
    <submittedName>
        <fullName evidence="14">YegS/Rv2252/BmrU family lipid kinase</fullName>
    </submittedName>
</protein>
<keyword evidence="9" id="KW-0460">Magnesium</keyword>
<dbReference type="RefSeq" id="WP_386412267.1">
    <property type="nucleotide sequence ID" value="NZ_JBHSZO010000005.1"/>
</dbReference>
<proteinExistence type="inferred from homology"/>
<dbReference type="EMBL" id="JBHSZO010000005">
    <property type="protein sequence ID" value="MFC7217499.1"/>
    <property type="molecule type" value="Genomic_DNA"/>
</dbReference>
<dbReference type="Pfam" id="PF19279">
    <property type="entry name" value="YegS_C"/>
    <property type="match status" value="1"/>
</dbReference>
<keyword evidence="11" id="KW-0594">Phospholipid biosynthesis</keyword>
<evidence type="ECO:0000313" key="14">
    <source>
        <dbReference type="EMBL" id="MFC7217499.1"/>
    </source>
</evidence>
<dbReference type="PANTHER" id="PTHR12358:SF106">
    <property type="entry name" value="LIPID KINASE YEGS"/>
    <property type="match status" value="1"/>
</dbReference>
<keyword evidence="15" id="KW-1185">Reference proteome</keyword>
<reference evidence="15" key="1">
    <citation type="journal article" date="2019" name="Int. J. Syst. Evol. Microbiol.">
        <title>The Global Catalogue of Microorganisms (GCM) 10K type strain sequencing project: providing services to taxonomists for standard genome sequencing and annotation.</title>
        <authorList>
            <consortium name="The Broad Institute Genomics Platform"/>
            <consortium name="The Broad Institute Genome Sequencing Center for Infectious Disease"/>
            <person name="Wu L."/>
            <person name="Ma J."/>
        </authorList>
    </citation>
    <scope>NUCLEOTIDE SEQUENCE [LARGE SCALE GENOMIC DNA]</scope>
    <source>
        <strain evidence="15">CGMCC 1.13681</strain>
    </source>
</reference>
<dbReference type="Proteomes" id="UP001596413">
    <property type="component" value="Unassembled WGS sequence"/>
</dbReference>
<dbReference type="PROSITE" id="PS50146">
    <property type="entry name" value="DAGK"/>
    <property type="match status" value="1"/>
</dbReference>
<evidence type="ECO:0000259" key="13">
    <source>
        <dbReference type="PROSITE" id="PS50146"/>
    </source>
</evidence>
<dbReference type="Pfam" id="PF00781">
    <property type="entry name" value="DAGK_cat"/>
    <property type="match status" value="1"/>
</dbReference>
<evidence type="ECO:0000256" key="9">
    <source>
        <dbReference type="ARBA" id="ARBA00022842"/>
    </source>
</evidence>
<keyword evidence="7 14" id="KW-0418">Kinase</keyword>
<evidence type="ECO:0000256" key="10">
    <source>
        <dbReference type="ARBA" id="ARBA00023098"/>
    </source>
</evidence>
<keyword evidence="12" id="KW-1208">Phospholipid metabolism</keyword>
<sequence length="296" mass="31081">MRQFTAVINPAAGGQAGAAALIPIARQLREAGAEVEVSHSRSLRHAGELALEAGEKGRTVLAVGGDGMAGRIGGALAGTEAVCGFVPAGRGNDFARALGLPREPAALARLLLAAEPRQVDAIGLTSAAHPDTVALGSVYAGVDAVANRNANTSRLLRGSASYYVGALRAVASWRPVSYRLTIDGETCERRGYTVVVANSAYYGFGRQVAPAARLDDGLLDVVIIKHAPKRLFFAVMNELKDGSHIRRPEVEVLTGREIRIEAPERARPLPYGADGEVDAVLPVTARVLPRALRVLA</sequence>
<evidence type="ECO:0000256" key="1">
    <source>
        <dbReference type="ARBA" id="ARBA00001946"/>
    </source>
</evidence>
<dbReference type="Gene3D" id="2.60.200.40">
    <property type="match status" value="1"/>
</dbReference>
<keyword evidence="4" id="KW-0808">Transferase</keyword>
<dbReference type="InterPro" id="IPR045540">
    <property type="entry name" value="YegS/DAGK_C"/>
</dbReference>
<evidence type="ECO:0000256" key="11">
    <source>
        <dbReference type="ARBA" id="ARBA00023209"/>
    </source>
</evidence>
<evidence type="ECO:0000256" key="12">
    <source>
        <dbReference type="ARBA" id="ARBA00023264"/>
    </source>
</evidence>
<keyword evidence="10" id="KW-0443">Lipid metabolism</keyword>
<comment type="caution">
    <text evidence="14">The sequence shown here is derived from an EMBL/GenBank/DDBJ whole genome shotgun (WGS) entry which is preliminary data.</text>
</comment>
<evidence type="ECO:0000256" key="3">
    <source>
        <dbReference type="ARBA" id="ARBA00022516"/>
    </source>
</evidence>
<comment type="cofactor">
    <cofactor evidence="1">
        <name>Mg(2+)</name>
        <dbReference type="ChEBI" id="CHEBI:18420"/>
    </cofactor>
</comment>
<organism evidence="14 15">
    <name type="scientific">Streptomyces polyrhachis</name>
    <dbReference type="NCBI Taxonomy" id="1282885"/>
    <lineage>
        <taxon>Bacteria</taxon>
        <taxon>Bacillati</taxon>
        <taxon>Actinomycetota</taxon>
        <taxon>Actinomycetes</taxon>
        <taxon>Kitasatosporales</taxon>
        <taxon>Streptomycetaceae</taxon>
        <taxon>Streptomyces</taxon>
    </lineage>
</organism>
<name>A0ABW2GEQ8_9ACTN</name>
<dbReference type="InterPro" id="IPR016064">
    <property type="entry name" value="NAD/diacylglycerol_kinase_sf"/>
</dbReference>
<evidence type="ECO:0000256" key="5">
    <source>
        <dbReference type="ARBA" id="ARBA00022723"/>
    </source>
</evidence>
<dbReference type="InterPro" id="IPR050187">
    <property type="entry name" value="Lipid_Phosphate_FormReg"/>
</dbReference>
<evidence type="ECO:0000256" key="6">
    <source>
        <dbReference type="ARBA" id="ARBA00022741"/>
    </source>
</evidence>
<dbReference type="InterPro" id="IPR017438">
    <property type="entry name" value="ATP-NAD_kinase_N"/>
</dbReference>
<keyword evidence="8" id="KW-0067">ATP-binding</keyword>
<dbReference type="GO" id="GO:0016301">
    <property type="term" value="F:kinase activity"/>
    <property type="evidence" value="ECO:0007669"/>
    <property type="project" value="UniProtKB-KW"/>
</dbReference>
<evidence type="ECO:0000256" key="7">
    <source>
        <dbReference type="ARBA" id="ARBA00022777"/>
    </source>
</evidence>
<keyword evidence="6" id="KW-0547">Nucleotide-binding</keyword>
<accession>A0ABW2GEQ8</accession>
<dbReference type="SUPFAM" id="SSF111331">
    <property type="entry name" value="NAD kinase/diacylglycerol kinase-like"/>
    <property type="match status" value="1"/>
</dbReference>